<dbReference type="GO" id="GO:0016787">
    <property type="term" value="F:hydrolase activity"/>
    <property type="evidence" value="ECO:0007669"/>
    <property type="project" value="UniProtKB-KW"/>
</dbReference>
<dbReference type="AlphaFoldDB" id="A0A6I4YQD5"/>
<organism evidence="2 3">
    <name type="scientific">Deinococcus xianganensis</name>
    <dbReference type="NCBI Taxonomy" id="1507289"/>
    <lineage>
        <taxon>Bacteria</taxon>
        <taxon>Thermotogati</taxon>
        <taxon>Deinococcota</taxon>
        <taxon>Deinococci</taxon>
        <taxon>Deinococcales</taxon>
        <taxon>Deinococcaceae</taxon>
        <taxon>Deinococcus</taxon>
    </lineage>
</organism>
<keyword evidence="3" id="KW-1185">Reference proteome</keyword>
<evidence type="ECO:0000313" key="2">
    <source>
        <dbReference type="EMBL" id="MXV19353.1"/>
    </source>
</evidence>
<name>A0A6I4YQD5_9DEIO</name>
<dbReference type="PANTHER" id="PTHR48098:SF6">
    <property type="entry name" value="FERRI-BACILLIBACTIN ESTERASE BESA"/>
    <property type="match status" value="1"/>
</dbReference>
<keyword evidence="2" id="KW-0378">Hydrolase</keyword>
<dbReference type="InterPro" id="IPR000801">
    <property type="entry name" value="Esterase-like"/>
</dbReference>
<dbReference type="SUPFAM" id="SSF53474">
    <property type="entry name" value="alpha/beta-Hydrolases"/>
    <property type="match status" value="1"/>
</dbReference>
<dbReference type="Gene3D" id="3.40.50.1820">
    <property type="entry name" value="alpha/beta hydrolase"/>
    <property type="match status" value="1"/>
</dbReference>
<protein>
    <submittedName>
        <fullName evidence="2">Alpha/beta hydrolase</fullName>
    </submittedName>
</protein>
<dbReference type="Proteomes" id="UP000430519">
    <property type="component" value="Unassembled WGS sequence"/>
</dbReference>
<dbReference type="Pfam" id="PF00756">
    <property type="entry name" value="Esterase"/>
    <property type="match status" value="1"/>
</dbReference>
<dbReference type="InterPro" id="IPR029058">
    <property type="entry name" value="AB_hydrolase_fold"/>
</dbReference>
<reference evidence="2 3" key="1">
    <citation type="submission" date="2019-11" db="EMBL/GenBank/DDBJ databases">
        <title>Genome sequence of Deinococcus xianganensis Y35, AI-2 producing algicidal bacterium, isolated from lake water.</title>
        <authorList>
            <person name="Li Y."/>
        </authorList>
    </citation>
    <scope>NUCLEOTIDE SEQUENCE [LARGE SCALE GENOMIC DNA]</scope>
    <source>
        <strain evidence="2 3">Y35</strain>
    </source>
</reference>
<accession>A0A6I4YQD5</accession>
<evidence type="ECO:0000256" key="1">
    <source>
        <dbReference type="SAM" id="MobiDB-lite"/>
    </source>
</evidence>
<evidence type="ECO:0000313" key="3">
    <source>
        <dbReference type="Proteomes" id="UP000430519"/>
    </source>
</evidence>
<dbReference type="InterPro" id="IPR050583">
    <property type="entry name" value="Mycobacterial_A85_antigen"/>
</dbReference>
<dbReference type="PANTHER" id="PTHR48098">
    <property type="entry name" value="ENTEROCHELIN ESTERASE-RELATED"/>
    <property type="match status" value="1"/>
</dbReference>
<feature type="region of interest" description="Disordered" evidence="1">
    <location>
        <begin position="1"/>
        <end position="33"/>
    </location>
</feature>
<dbReference type="EMBL" id="WVHK01000017">
    <property type="protein sequence ID" value="MXV19353.1"/>
    <property type="molecule type" value="Genomic_DNA"/>
</dbReference>
<gene>
    <name evidence="2" type="ORF">GLX28_06855</name>
</gene>
<sequence>MPRQDQRPGFPGLPPGPGSAGRGAGLSDWRPYPRRADSTVTGELWQLDGVGDAQHAPRPVLVWLPPSYHADSGRRYPVVYFHDGQNVFDAATSYSGEWGADETLTALAAQGTEAIAVGIPNGGDRRFHEYSPVENTDYPQGGGGGADAYVAFLTGTVKPAVDAAFRTRPGPDDTVVIGSSMGGVISLHAWLTRPGVFGYAGIMSPAFWTNRGFSLRQAQQAPLPAGRVWVDIGGQESPEFPDRMRAYWDEAHTFADTLSARGLGERLRFQADPDAPHHESAWAARLPAALRFLLTGR</sequence>
<proteinExistence type="predicted"/>
<comment type="caution">
    <text evidence="2">The sequence shown here is derived from an EMBL/GenBank/DDBJ whole genome shotgun (WGS) entry which is preliminary data.</text>
</comment>